<evidence type="ECO:0000313" key="2">
    <source>
        <dbReference type="Proteomes" id="UP001589865"/>
    </source>
</evidence>
<dbReference type="SUPFAM" id="SSF53067">
    <property type="entry name" value="Actin-like ATPase domain"/>
    <property type="match status" value="1"/>
</dbReference>
<dbReference type="Pfam" id="PF00480">
    <property type="entry name" value="ROK"/>
    <property type="match status" value="1"/>
</dbReference>
<sequence length="302" mass="31765">MWIKLGLDLGGTKTEIVAMDEAGRVLLRRRRPTPQAYGEILGNIVGLVTEAEAELRSPPGTRHTIGLGIPGSISPATGLVRNANTQELNGNPLDRDLQAALGREVRIMNDANCLAVSEAADGAGKGYGVVFAIILGTGVGAGIVVHGRALDGPNRIAGEWGHSPLPWMKPEELPGTRCWCGHSNCLETYLSGPGLAVDTFGPGQRDASSIEQKAAAGDPLARAGLARHADRLARALANLVNTLDPDVIVLGGGVSNMQHPYREVPRLMEPLIFGDSHSINIVQAKHGDSSGVFGAARLWDHG</sequence>
<proteinExistence type="predicted"/>
<dbReference type="InterPro" id="IPR000600">
    <property type="entry name" value="ROK"/>
</dbReference>
<dbReference type="Proteomes" id="UP001589865">
    <property type="component" value="Unassembled WGS sequence"/>
</dbReference>
<dbReference type="PANTHER" id="PTHR18964:SF174">
    <property type="entry name" value="D-ALLOSE KINASE-RELATED"/>
    <property type="match status" value="1"/>
</dbReference>
<dbReference type="EMBL" id="JBHLUN010000009">
    <property type="protein sequence ID" value="MFC0409452.1"/>
    <property type="molecule type" value="Genomic_DNA"/>
</dbReference>
<comment type="caution">
    <text evidence="1">The sequence shown here is derived from an EMBL/GenBank/DDBJ whole genome shotgun (WGS) entry which is preliminary data.</text>
</comment>
<protein>
    <submittedName>
        <fullName evidence="1">ROK family protein</fullName>
    </submittedName>
</protein>
<dbReference type="PROSITE" id="PS01125">
    <property type="entry name" value="ROK"/>
    <property type="match status" value="1"/>
</dbReference>
<gene>
    <name evidence="1" type="ORF">ACFFGY_14455</name>
</gene>
<dbReference type="PANTHER" id="PTHR18964">
    <property type="entry name" value="ROK (REPRESSOR, ORF, KINASE) FAMILY"/>
    <property type="match status" value="1"/>
</dbReference>
<dbReference type="CDD" id="cd24066">
    <property type="entry name" value="ASKHA_NBD_ROK_EcFRK-like"/>
    <property type="match status" value="1"/>
</dbReference>
<dbReference type="RefSeq" id="WP_377045193.1">
    <property type="nucleotide sequence ID" value="NZ_JBHLUN010000009.1"/>
</dbReference>
<name>A0ABV6JUR5_9PROT</name>
<reference evidence="1 2" key="1">
    <citation type="submission" date="2024-09" db="EMBL/GenBank/DDBJ databases">
        <authorList>
            <person name="Sun Q."/>
            <person name="Mori K."/>
        </authorList>
    </citation>
    <scope>NUCLEOTIDE SEQUENCE [LARGE SCALE GENOMIC DNA]</scope>
    <source>
        <strain evidence="1 2">TBRC 5777</strain>
    </source>
</reference>
<accession>A0ABV6JUR5</accession>
<keyword evidence="2" id="KW-1185">Reference proteome</keyword>
<dbReference type="InterPro" id="IPR043129">
    <property type="entry name" value="ATPase_NBD"/>
</dbReference>
<dbReference type="InterPro" id="IPR049874">
    <property type="entry name" value="ROK_cs"/>
</dbReference>
<evidence type="ECO:0000313" key="1">
    <source>
        <dbReference type="EMBL" id="MFC0409452.1"/>
    </source>
</evidence>
<organism evidence="1 2">
    <name type="scientific">Roseomonas elaeocarpi</name>
    <dbReference type="NCBI Taxonomy" id="907779"/>
    <lineage>
        <taxon>Bacteria</taxon>
        <taxon>Pseudomonadati</taxon>
        <taxon>Pseudomonadota</taxon>
        <taxon>Alphaproteobacteria</taxon>
        <taxon>Acetobacterales</taxon>
        <taxon>Roseomonadaceae</taxon>
        <taxon>Roseomonas</taxon>
    </lineage>
</organism>
<dbReference type="Gene3D" id="3.30.420.40">
    <property type="match status" value="2"/>
</dbReference>